<feature type="transmembrane region" description="Helical" evidence="2">
    <location>
        <begin position="26"/>
        <end position="46"/>
    </location>
</feature>
<feature type="region of interest" description="Disordered" evidence="1">
    <location>
        <begin position="809"/>
        <end position="868"/>
    </location>
</feature>
<reference evidence="3" key="1">
    <citation type="submission" date="2021-01" db="EMBL/GenBank/DDBJ databases">
        <authorList>
            <person name="Corre E."/>
            <person name="Pelletier E."/>
            <person name="Niang G."/>
            <person name="Scheremetjew M."/>
            <person name="Finn R."/>
            <person name="Kale V."/>
            <person name="Holt S."/>
            <person name="Cochrane G."/>
            <person name="Meng A."/>
            <person name="Brown T."/>
            <person name="Cohen L."/>
        </authorList>
    </citation>
    <scope>NUCLEOTIDE SEQUENCE</scope>
    <source>
        <strain evidence="3">UTEX LB 985</strain>
    </source>
</reference>
<feature type="transmembrane region" description="Helical" evidence="2">
    <location>
        <begin position="344"/>
        <end position="369"/>
    </location>
</feature>
<feature type="transmembrane region" description="Helical" evidence="2">
    <location>
        <begin position="180"/>
        <end position="200"/>
    </location>
</feature>
<dbReference type="AlphaFoldDB" id="A0A7S2FQT3"/>
<feature type="transmembrane region" description="Helical" evidence="2">
    <location>
        <begin position="435"/>
        <end position="455"/>
    </location>
</feature>
<feature type="transmembrane region" description="Helical" evidence="2">
    <location>
        <begin position="113"/>
        <end position="136"/>
    </location>
</feature>
<feature type="transmembrane region" description="Helical" evidence="2">
    <location>
        <begin position="66"/>
        <end position="92"/>
    </location>
</feature>
<evidence type="ECO:0000256" key="1">
    <source>
        <dbReference type="SAM" id="MobiDB-lite"/>
    </source>
</evidence>
<feature type="transmembrane region" description="Helical" evidence="2">
    <location>
        <begin position="476"/>
        <end position="495"/>
    </location>
</feature>
<keyword evidence="2" id="KW-1133">Transmembrane helix</keyword>
<accession>A0A7S2FQT3</accession>
<feature type="compositionally biased region" description="Low complexity" evidence="1">
    <location>
        <begin position="809"/>
        <end position="823"/>
    </location>
</feature>
<protein>
    <submittedName>
        <fullName evidence="3">Uncharacterized protein</fullName>
    </submittedName>
</protein>
<dbReference type="EMBL" id="HBGU01007853">
    <property type="protein sequence ID" value="CAD9407646.1"/>
    <property type="molecule type" value="Transcribed_RNA"/>
</dbReference>
<feature type="transmembrane region" description="Helical" evidence="2">
    <location>
        <begin position="533"/>
        <end position="558"/>
    </location>
</feature>
<gene>
    <name evidence="3" type="ORF">CBRE1094_LOCUS4338</name>
</gene>
<keyword evidence="2" id="KW-0472">Membrane</keyword>
<keyword evidence="2" id="KW-0812">Transmembrane</keyword>
<name>A0A7S2FQT3_9EUKA</name>
<feature type="transmembrane region" description="Helical" evidence="2">
    <location>
        <begin position="501"/>
        <end position="521"/>
    </location>
</feature>
<organism evidence="3">
    <name type="scientific">Haptolina brevifila</name>
    <dbReference type="NCBI Taxonomy" id="156173"/>
    <lineage>
        <taxon>Eukaryota</taxon>
        <taxon>Haptista</taxon>
        <taxon>Haptophyta</taxon>
        <taxon>Prymnesiophyceae</taxon>
        <taxon>Prymnesiales</taxon>
        <taxon>Prymnesiaceae</taxon>
        <taxon>Haptolina</taxon>
    </lineage>
</organism>
<sequence>MQLKRSVETSALPAQSRTASKREFQAGSLVWLAVCIYPIVVVYYAAPQLTKGSFNDDVGSAPVGVVAMTALVGGYAGSVLLVGLLSSCVALSMHENRLVRILFPRSTVRLTGANLFAIGSALLDTAQVTALPFLALHEAARWDLALQAVLPGFFQVCADVASAATLFLDGFSAASFQPLFWISFGLVLFWYVLFSLPVVIGDMLKWERSHRVEDSKLWQILVRHLRVTFHFSLVMQLLKPLGCTYTPDLLWADNTTAPLPPYPSSPPLPPPPSTPPPPLLPPACFNSTLFNGTAPLVPGVVIADDDTAGLLAGWIVCLLLMLLFLCFAVACGQGPDDDCDPPGYTAIFVNLACASLACAGMVVMLLFWLDVIGDSSDDHDTLIPLVDCINFTFPPPPPLAPTPTPLAPPTAAAHYAHLRANPSIACWQEDSVQPMMALCGLLAFSFFMVTAHVISDDSPLLGLEQSTSLDVRYSQLYALGLNVGKIGLAICFNLLLGIPWLLTPVLLAGSLLMLLWTLLYHPLLGTSPCCAPLVIGIHVAGQAIAVWACFCCLLTLHHSLTGPSSFIPGLRPNEALCVLGWAVIALLALLALISRWYLGESTLWRLQRTLKENSVALLALERRYSEARCLHEAWAKRRRSWRRSVQKPLDLLSLVQCLVQLEQHLHSSAQPPQWVESARANWQLALCKCSDVNQLLELIRILEQSHSQQLKQQLGRPARSEVGVPVADGSTSISAGEAWLPGTVLPAHTDSFGDIFNLSLGDIFDPNQDIPYTSLLMAFEQLPSIAATRSATGGQSGGRAAASAASAACTSASSAQQPSTSPRLDSISESGPAHLHHPERVTCASLGGGSAGDIETATAHPSPTDGAPAWKHELDAIVVVEAEHLGDVENDGSLSTLPVVQAQLVEVCRVIGAEAPPPAQYIYTDLQRLLVALELALTDSERWEYLINEKASSPSNSCLRPGMLTCAAALMIVKTFTFVFRRKAALVEMYPLLSPGEKAGFASIVEEVLPFSFDRNDCLRDVALQTS</sequence>
<feature type="transmembrane region" description="Helical" evidence="2">
    <location>
        <begin position="311"/>
        <end position="332"/>
    </location>
</feature>
<proteinExistence type="predicted"/>
<feature type="transmembrane region" description="Helical" evidence="2">
    <location>
        <begin position="578"/>
        <end position="598"/>
    </location>
</feature>
<evidence type="ECO:0000313" key="3">
    <source>
        <dbReference type="EMBL" id="CAD9407646.1"/>
    </source>
</evidence>
<evidence type="ECO:0000256" key="2">
    <source>
        <dbReference type="SAM" id="Phobius"/>
    </source>
</evidence>